<name>A0A0A9BHE2_ARUDO</name>
<dbReference type="EMBL" id="GBRH01237290">
    <property type="protein sequence ID" value="JAD60605.1"/>
    <property type="molecule type" value="Transcribed_RNA"/>
</dbReference>
<reference evidence="1" key="2">
    <citation type="journal article" date="2015" name="Data Brief">
        <title>Shoot transcriptome of the giant reed, Arundo donax.</title>
        <authorList>
            <person name="Barrero R.A."/>
            <person name="Guerrero F.D."/>
            <person name="Moolhuijzen P."/>
            <person name="Goolsby J.A."/>
            <person name="Tidwell J."/>
            <person name="Bellgard S.E."/>
            <person name="Bellgard M.I."/>
        </authorList>
    </citation>
    <scope>NUCLEOTIDE SEQUENCE</scope>
    <source>
        <tissue evidence="1">Shoot tissue taken approximately 20 cm above the soil surface</tissue>
    </source>
</reference>
<proteinExistence type="predicted"/>
<organism evidence="1">
    <name type="scientific">Arundo donax</name>
    <name type="common">Giant reed</name>
    <name type="synonym">Donax arundinaceus</name>
    <dbReference type="NCBI Taxonomy" id="35708"/>
    <lineage>
        <taxon>Eukaryota</taxon>
        <taxon>Viridiplantae</taxon>
        <taxon>Streptophyta</taxon>
        <taxon>Embryophyta</taxon>
        <taxon>Tracheophyta</taxon>
        <taxon>Spermatophyta</taxon>
        <taxon>Magnoliopsida</taxon>
        <taxon>Liliopsida</taxon>
        <taxon>Poales</taxon>
        <taxon>Poaceae</taxon>
        <taxon>PACMAD clade</taxon>
        <taxon>Arundinoideae</taxon>
        <taxon>Arundineae</taxon>
        <taxon>Arundo</taxon>
    </lineage>
</organism>
<evidence type="ECO:0000313" key="1">
    <source>
        <dbReference type="EMBL" id="JAD60605.1"/>
    </source>
</evidence>
<protein>
    <submittedName>
        <fullName evidence="1">Uncharacterized protein</fullName>
    </submittedName>
</protein>
<reference evidence="1" key="1">
    <citation type="submission" date="2014-09" db="EMBL/GenBank/DDBJ databases">
        <authorList>
            <person name="Magalhaes I.L.F."/>
            <person name="Oliveira U."/>
            <person name="Santos F.R."/>
            <person name="Vidigal T.H.D.A."/>
            <person name="Brescovit A.D."/>
            <person name="Santos A.J."/>
        </authorList>
    </citation>
    <scope>NUCLEOTIDE SEQUENCE</scope>
    <source>
        <tissue evidence="1">Shoot tissue taken approximately 20 cm above the soil surface</tissue>
    </source>
</reference>
<dbReference type="AlphaFoldDB" id="A0A0A9BHE2"/>
<sequence length="17" mass="2016">MLHPQARSRGLWYCLQG</sequence>
<accession>A0A0A9BHE2</accession>